<dbReference type="Pfam" id="PF07331">
    <property type="entry name" value="TctB"/>
    <property type="match status" value="1"/>
</dbReference>
<name>A0ABP8EFN3_9MICO</name>
<feature type="transmembrane region" description="Helical" evidence="2">
    <location>
        <begin position="100"/>
        <end position="117"/>
    </location>
</feature>
<organism evidence="4 5">
    <name type="scientific">Brevibacterium daeguense</name>
    <dbReference type="NCBI Taxonomy" id="909936"/>
    <lineage>
        <taxon>Bacteria</taxon>
        <taxon>Bacillati</taxon>
        <taxon>Actinomycetota</taxon>
        <taxon>Actinomycetes</taxon>
        <taxon>Micrococcales</taxon>
        <taxon>Brevibacteriaceae</taxon>
        <taxon>Brevibacterium</taxon>
    </lineage>
</organism>
<keyword evidence="2" id="KW-1133">Transmembrane helix</keyword>
<evidence type="ECO:0000256" key="1">
    <source>
        <dbReference type="SAM" id="MobiDB-lite"/>
    </source>
</evidence>
<feature type="domain" description="DUF1468" evidence="3">
    <location>
        <begin position="39"/>
        <end position="170"/>
    </location>
</feature>
<dbReference type="Proteomes" id="UP001501586">
    <property type="component" value="Unassembled WGS sequence"/>
</dbReference>
<feature type="region of interest" description="Disordered" evidence="1">
    <location>
        <begin position="1"/>
        <end position="26"/>
    </location>
</feature>
<dbReference type="EMBL" id="BAABAZ010000003">
    <property type="protein sequence ID" value="GAA4282760.1"/>
    <property type="molecule type" value="Genomic_DNA"/>
</dbReference>
<protein>
    <submittedName>
        <fullName evidence="4">Tripartite tricarboxylate transporter TctB family protein</fullName>
    </submittedName>
</protein>
<keyword evidence="2" id="KW-0472">Membrane</keyword>
<accession>A0ABP8EFN3</accession>
<evidence type="ECO:0000313" key="5">
    <source>
        <dbReference type="Proteomes" id="UP001501586"/>
    </source>
</evidence>
<evidence type="ECO:0000259" key="3">
    <source>
        <dbReference type="Pfam" id="PF07331"/>
    </source>
</evidence>
<keyword evidence="5" id="KW-1185">Reference proteome</keyword>
<dbReference type="InterPro" id="IPR009936">
    <property type="entry name" value="DUF1468"/>
</dbReference>
<proteinExistence type="predicted"/>
<evidence type="ECO:0000313" key="4">
    <source>
        <dbReference type="EMBL" id="GAA4282760.1"/>
    </source>
</evidence>
<feature type="transmembrane region" description="Helical" evidence="2">
    <location>
        <begin position="68"/>
        <end position="88"/>
    </location>
</feature>
<feature type="transmembrane region" description="Helical" evidence="2">
    <location>
        <begin position="146"/>
        <end position="167"/>
    </location>
</feature>
<keyword evidence="2" id="KW-0812">Transmembrane</keyword>
<evidence type="ECO:0000256" key="2">
    <source>
        <dbReference type="SAM" id="Phobius"/>
    </source>
</evidence>
<feature type="transmembrane region" description="Helical" evidence="2">
    <location>
        <begin position="35"/>
        <end position="56"/>
    </location>
</feature>
<sequence length="173" mass="18368">MMSATDSRDVEEFNGAAPSTAAEADRPPRGGLATALFAVAGPLALGLFGIVLSLQLGLGELNSPGPGLWPLIISVFLTVMSAAGVFSFKRDTDVEAWGSGYLRIGLGLVSLVAYALLFERIGFEIPTLLLLFFWIKVLGREGWRTAIVVSTVATAAAYGLFILALRVNIPHLF</sequence>
<feature type="compositionally biased region" description="Basic and acidic residues" evidence="1">
    <location>
        <begin position="1"/>
        <end position="11"/>
    </location>
</feature>
<comment type="caution">
    <text evidence="4">The sequence shown here is derived from an EMBL/GenBank/DDBJ whole genome shotgun (WGS) entry which is preliminary data.</text>
</comment>
<gene>
    <name evidence="4" type="ORF">GCM10022261_02910</name>
</gene>
<reference evidence="5" key="1">
    <citation type="journal article" date="2019" name="Int. J. Syst. Evol. Microbiol.">
        <title>The Global Catalogue of Microorganisms (GCM) 10K type strain sequencing project: providing services to taxonomists for standard genome sequencing and annotation.</title>
        <authorList>
            <consortium name="The Broad Institute Genomics Platform"/>
            <consortium name="The Broad Institute Genome Sequencing Center for Infectious Disease"/>
            <person name="Wu L."/>
            <person name="Ma J."/>
        </authorList>
    </citation>
    <scope>NUCLEOTIDE SEQUENCE [LARGE SCALE GENOMIC DNA]</scope>
    <source>
        <strain evidence="5">JCM 17458</strain>
    </source>
</reference>